<gene>
    <name evidence="2" type="ORF">CLAFUR5_12755</name>
</gene>
<dbReference type="EMBL" id="CP090173">
    <property type="protein sequence ID" value="UJO23961.1"/>
    <property type="molecule type" value="Genomic_DNA"/>
</dbReference>
<evidence type="ECO:0000256" key="1">
    <source>
        <dbReference type="SAM" id="MobiDB-lite"/>
    </source>
</evidence>
<evidence type="ECO:0000313" key="2">
    <source>
        <dbReference type="EMBL" id="UJO23961.1"/>
    </source>
</evidence>
<dbReference type="Proteomes" id="UP000756132">
    <property type="component" value="Chromosome 11"/>
</dbReference>
<reference evidence="2" key="1">
    <citation type="submission" date="2021-12" db="EMBL/GenBank/DDBJ databases">
        <authorList>
            <person name="Zaccaron A."/>
            <person name="Stergiopoulos I."/>
        </authorList>
    </citation>
    <scope>NUCLEOTIDE SEQUENCE</scope>
    <source>
        <strain evidence="2">Race5_Kim</strain>
    </source>
</reference>
<name>A0A9Q8PK20_PASFU</name>
<protein>
    <submittedName>
        <fullName evidence="2">Uncharacterized protein</fullName>
    </submittedName>
</protein>
<feature type="region of interest" description="Disordered" evidence="1">
    <location>
        <begin position="1"/>
        <end position="45"/>
    </location>
</feature>
<sequence>MATSSLESNLEADDPKALSVSPPPPSPSVTMQSQGEATMKETPKKRSLLDLPSRIWSKIGHFVIDASPDYTRSQILNTHRRSGTGRRYQPAITHTCRALRQELLEYFFATKCHIVFDFKSKYTGVVAAVRAWLQAMSLETRRLVTMSICMSSKPEMQLAHLAQLRASWRQMPFRMVDEAGFNGSLGLEFV</sequence>
<keyword evidence="3" id="KW-1185">Reference proteome</keyword>
<reference evidence="2" key="2">
    <citation type="journal article" date="2022" name="Microb. Genom.">
        <title>A chromosome-scale genome assembly of the tomato pathogen Cladosporium fulvum reveals a compartmentalized genome architecture and the presence of a dispensable chromosome.</title>
        <authorList>
            <person name="Zaccaron A.Z."/>
            <person name="Chen L.H."/>
            <person name="Samaras A."/>
            <person name="Stergiopoulos I."/>
        </authorList>
    </citation>
    <scope>NUCLEOTIDE SEQUENCE</scope>
    <source>
        <strain evidence="2">Race5_Kim</strain>
    </source>
</reference>
<dbReference type="KEGG" id="ffu:CLAFUR5_12755"/>
<dbReference type="OrthoDB" id="3646601at2759"/>
<dbReference type="RefSeq" id="XP_047768327.1">
    <property type="nucleotide sequence ID" value="XM_047911903.1"/>
</dbReference>
<accession>A0A9Q8PK20</accession>
<proteinExistence type="predicted"/>
<organism evidence="2 3">
    <name type="scientific">Passalora fulva</name>
    <name type="common">Tomato leaf mold</name>
    <name type="synonym">Cladosporium fulvum</name>
    <dbReference type="NCBI Taxonomy" id="5499"/>
    <lineage>
        <taxon>Eukaryota</taxon>
        <taxon>Fungi</taxon>
        <taxon>Dikarya</taxon>
        <taxon>Ascomycota</taxon>
        <taxon>Pezizomycotina</taxon>
        <taxon>Dothideomycetes</taxon>
        <taxon>Dothideomycetidae</taxon>
        <taxon>Mycosphaerellales</taxon>
        <taxon>Mycosphaerellaceae</taxon>
        <taxon>Fulvia</taxon>
    </lineage>
</organism>
<evidence type="ECO:0000313" key="3">
    <source>
        <dbReference type="Proteomes" id="UP000756132"/>
    </source>
</evidence>
<dbReference type="AlphaFoldDB" id="A0A9Q8PK20"/>
<dbReference type="GeneID" id="71992633"/>